<dbReference type="PANTHER" id="PTHR38687">
    <property type="entry name" value="CELL DIVISION PROTEIN DEDD-RELATED"/>
    <property type="match status" value="1"/>
</dbReference>
<gene>
    <name evidence="4" type="ORF">FXN63_01115</name>
</gene>
<dbReference type="OrthoDB" id="7063246at2"/>
<evidence type="ECO:0000313" key="4">
    <source>
        <dbReference type="EMBL" id="QEI04587.1"/>
    </source>
</evidence>
<feature type="compositionally biased region" description="Low complexity" evidence="1">
    <location>
        <begin position="79"/>
        <end position="100"/>
    </location>
</feature>
<evidence type="ECO:0000259" key="3">
    <source>
        <dbReference type="PROSITE" id="PS51724"/>
    </source>
</evidence>
<evidence type="ECO:0000256" key="1">
    <source>
        <dbReference type="SAM" id="MobiDB-lite"/>
    </source>
</evidence>
<dbReference type="RefSeq" id="WP_148812032.1">
    <property type="nucleotide sequence ID" value="NZ_CP043046.1"/>
</dbReference>
<dbReference type="GO" id="GO:0030428">
    <property type="term" value="C:cell septum"/>
    <property type="evidence" value="ECO:0007669"/>
    <property type="project" value="TreeGrafter"/>
</dbReference>
<feature type="region of interest" description="Disordered" evidence="1">
    <location>
        <begin position="56"/>
        <end position="101"/>
    </location>
</feature>
<dbReference type="SUPFAM" id="SSF110997">
    <property type="entry name" value="Sporulation related repeat"/>
    <property type="match status" value="1"/>
</dbReference>
<keyword evidence="2" id="KW-0812">Transmembrane</keyword>
<dbReference type="InterPro" id="IPR007730">
    <property type="entry name" value="SPOR-like_dom"/>
</dbReference>
<dbReference type="GO" id="GO:0032506">
    <property type="term" value="P:cytokinetic process"/>
    <property type="evidence" value="ECO:0007669"/>
    <property type="project" value="TreeGrafter"/>
</dbReference>
<dbReference type="Proteomes" id="UP000325161">
    <property type="component" value="Chromosome"/>
</dbReference>
<dbReference type="AlphaFoldDB" id="A0A5C0AW82"/>
<dbReference type="PROSITE" id="PS51724">
    <property type="entry name" value="SPOR"/>
    <property type="match status" value="1"/>
</dbReference>
<dbReference type="Gene3D" id="3.30.70.1070">
    <property type="entry name" value="Sporulation related repeat"/>
    <property type="match status" value="1"/>
</dbReference>
<proteinExistence type="predicted"/>
<protein>
    <submittedName>
        <fullName evidence="4">SPOR domain-containing protein</fullName>
    </submittedName>
</protein>
<accession>A0A5C0AW82</accession>
<feature type="transmembrane region" description="Helical" evidence="2">
    <location>
        <begin position="20"/>
        <end position="40"/>
    </location>
</feature>
<sequence length="228" mass="23451">MSPLASTSSFARTQRGGTLFGAIGGLLIGLVVAVLVAIYVTRAPVPFVNRGLGKAPDPTVIDPSKAPDPNRGMYSGRDAPAGTAPTVTPGTPATEGVGTPAPIPGAPAPTTPTPIPVPGTGVSPPVIPGFNSPATPAPTPVAPPTAPADDGSTYYLQVGAFRGVEEAETFKARLALMGFEAFVASAQVNQNTLYRVRLGPFRRLDDMNRARARLAESKIEASVIKTRQ</sequence>
<name>A0A5C0AW82_9BURK</name>
<dbReference type="KEGG" id="pacr:FXN63_01115"/>
<dbReference type="GO" id="GO:0042834">
    <property type="term" value="F:peptidoglycan binding"/>
    <property type="evidence" value="ECO:0007669"/>
    <property type="project" value="InterPro"/>
</dbReference>
<keyword evidence="2" id="KW-1133">Transmembrane helix</keyword>
<keyword evidence="5" id="KW-1185">Reference proteome</keyword>
<dbReference type="InterPro" id="IPR036680">
    <property type="entry name" value="SPOR-like_sf"/>
</dbReference>
<dbReference type="PANTHER" id="PTHR38687:SF1">
    <property type="entry name" value="CELL DIVISION PROTEIN DEDD"/>
    <property type="match status" value="1"/>
</dbReference>
<feature type="domain" description="SPOR" evidence="3">
    <location>
        <begin position="148"/>
        <end position="227"/>
    </location>
</feature>
<reference evidence="4 5" key="1">
    <citation type="submission" date="2019-08" db="EMBL/GenBank/DDBJ databases">
        <title>Amphibian skin-associated Pigmentiphaga: genome sequence and occurrence across geography and hosts.</title>
        <authorList>
            <person name="Bletz M.C."/>
            <person name="Bunk B."/>
            <person name="Sproeer C."/>
            <person name="Biwer P."/>
            <person name="Reiter S."/>
            <person name="Rabemananjara F.C.E."/>
            <person name="Schulz S."/>
            <person name="Overmann J."/>
            <person name="Vences M."/>
        </authorList>
    </citation>
    <scope>NUCLEOTIDE SEQUENCE [LARGE SCALE GENOMIC DNA]</scope>
    <source>
        <strain evidence="4 5">Mada1488</strain>
    </source>
</reference>
<dbReference type="Pfam" id="PF05036">
    <property type="entry name" value="SPOR"/>
    <property type="match status" value="1"/>
</dbReference>
<dbReference type="InterPro" id="IPR052521">
    <property type="entry name" value="Cell_div_SPOR-domain"/>
</dbReference>
<evidence type="ECO:0000313" key="5">
    <source>
        <dbReference type="Proteomes" id="UP000325161"/>
    </source>
</evidence>
<evidence type="ECO:0000256" key="2">
    <source>
        <dbReference type="SAM" id="Phobius"/>
    </source>
</evidence>
<dbReference type="EMBL" id="CP043046">
    <property type="protein sequence ID" value="QEI04587.1"/>
    <property type="molecule type" value="Genomic_DNA"/>
</dbReference>
<dbReference type="GO" id="GO:0032153">
    <property type="term" value="C:cell division site"/>
    <property type="evidence" value="ECO:0007669"/>
    <property type="project" value="TreeGrafter"/>
</dbReference>
<organism evidence="4 5">
    <name type="scientific">Pigmentiphaga aceris</name>
    <dbReference type="NCBI Taxonomy" id="1940612"/>
    <lineage>
        <taxon>Bacteria</taxon>
        <taxon>Pseudomonadati</taxon>
        <taxon>Pseudomonadota</taxon>
        <taxon>Betaproteobacteria</taxon>
        <taxon>Burkholderiales</taxon>
        <taxon>Alcaligenaceae</taxon>
        <taxon>Pigmentiphaga</taxon>
    </lineage>
</organism>
<keyword evidence="2" id="KW-0472">Membrane</keyword>